<reference evidence="1 2" key="1">
    <citation type="submission" date="2019-01" db="EMBL/GenBank/DDBJ databases">
        <title>Genome sequence of the Antarctic species Gelidibacter gilvus ACAM 158(T).</title>
        <authorList>
            <person name="Bowman J.P."/>
        </authorList>
    </citation>
    <scope>NUCLEOTIDE SEQUENCE [LARGE SCALE GENOMIC DNA]</scope>
    <source>
        <strain evidence="1 2">IC158</strain>
    </source>
</reference>
<evidence type="ECO:0000313" key="2">
    <source>
        <dbReference type="Proteomes" id="UP000289792"/>
    </source>
</evidence>
<keyword evidence="2" id="KW-1185">Reference proteome</keyword>
<dbReference type="Proteomes" id="UP000289792">
    <property type="component" value="Unassembled WGS sequence"/>
</dbReference>
<name>A0A4Q0XLH3_9FLAO</name>
<proteinExistence type="predicted"/>
<evidence type="ECO:0000313" key="1">
    <source>
        <dbReference type="EMBL" id="RXJ51209.1"/>
    </source>
</evidence>
<dbReference type="AlphaFoldDB" id="A0A4Q0XLH3"/>
<organism evidence="1 2">
    <name type="scientific">Gelidibacter gilvus</name>
    <dbReference type="NCBI Taxonomy" id="59602"/>
    <lineage>
        <taxon>Bacteria</taxon>
        <taxon>Pseudomonadati</taxon>
        <taxon>Bacteroidota</taxon>
        <taxon>Flavobacteriia</taxon>
        <taxon>Flavobacteriales</taxon>
        <taxon>Flavobacteriaceae</taxon>
        <taxon>Gelidibacter</taxon>
    </lineage>
</organism>
<dbReference type="RefSeq" id="WP_129016207.1">
    <property type="nucleotide sequence ID" value="NZ_SDDZ01000002.1"/>
</dbReference>
<protein>
    <submittedName>
        <fullName evidence="1">Uncharacterized protein</fullName>
    </submittedName>
</protein>
<gene>
    <name evidence="1" type="ORF">ESZ48_04875</name>
</gene>
<sequence>MGALLGSHIFHGVVEVDITNGKEIEISKKFDRVNSFSDSEIIFSSETNESLVDLETIYKINVELKPN</sequence>
<dbReference type="OrthoDB" id="1419012at2"/>
<comment type="caution">
    <text evidence="1">The sequence shown here is derived from an EMBL/GenBank/DDBJ whole genome shotgun (WGS) entry which is preliminary data.</text>
</comment>
<dbReference type="EMBL" id="SDDZ01000002">
    <property type="protein sequence ID" value="RXJ51209.1"/>
    <property type="molecule type" value="Genomic_DNA"/>
</dbReference>
<accession>A0A4Q0XLH3</accession>